<accession>A0A837AER0</accession>
<dbReference type="GO" id="GO:0015074">
    <property type="term" value="P:DNA integration"/>
    <property type="evidence" value="ECO:0007669"/>
    <property type="project" value="UniProtKB-KW"/>
</dbReference>
<comment type="similarity">
    <text evidence="1">Belongs to the 'phage' integrase family.</text>
</comment>
<gene>
    <name evidence="4" type="ORF">HPS9_06725</name>
</gene>
<dbReference type="PANTHER" id="PTHR30629">
    <property type="entry name" value="PROPHAGE INTEGRASE"/>
    <property type="match status" value="1"/>
</dbReference>
<reference evidence="4 5" key="1">
    <citation type="submission" date="2014-02" db="EMBL/GenBank/DDBJ databases">
        <title>Comparative genomics of Haemophilus parasuis isolated from pig lungs.</title>
        <authorList>
            <person name="Kittichotirat W."/>
            <person name="Bumgarner R.E."/>
            <person name="Lawrence P."/>
        </authorList>
    </citation>
    <scope>NUCLEOTIDE SEQUENCE [LARGE SCALE GENOMIC DNA]</scope>
    <source>
        <strain evidence="4 5">HPS9</strain>
    </source>
</reference>
<dbReference type="AlphaFoldDB" id="A0A837AER0"/>
<comment type="caution">
    <text evidence="4">The sequence shown here is derived from an EMBL/GenBank/DDBJ whole genome shotgun (WGS) entry which is preliminary data.</text>
</comment>
<evidence type="ECO:0000259" key="3">
    <source>
        <dbReference type="Pfam" id="PF13356"/>
    </source>
</evidence>
<keyword evidence="2" id="KW-0229">DNA integration</keyword>
<organism evidence="4 5">
    <name type="scientific">Glaesserella parasuis HPS9</name>
    <dbReference type="NCBI Taxonomy" id="1450513"/>
    <lineage>
        <taxon>Bacteria</taxon>
        <taxon>Pseudomonadati</taxon>
        <taxon>Pseudomonadota</taxon>
        <taxon>Gammaproteobacteria</taxon>
        <taxon>Pasteurellales</taxon>
        <taxon>Pasteurellaceae</taxon>
        <taxon>Glaesserella</taxon>
    </lineage>
</organism>
<dbReference type="Gene3D" id="3.30.160.390">
    <property type="entry name" value="Integrase, DNA-binding domain"/>
    <property type="match status" value="1"/>
</dbReference>
<dbReference type="EMBL" id="JDSN01000070">
    <property type="protein sequence ID" value="KDB45803.1"/>
    <property type="molecule type" value="Genomic_DNA"/>
</dbReference>
<name>A0A837AER0_GLAPU</name>
<dbReference type="InterPro" id="IPR025166">
    <property type="entry name" value="Integrase_DNA_bind_dom"/>
</dbReference>
<proteinExistence type="inferred from homology"/>
<evidence type="ECO:0000256" key="1">
    <source>
        <dbReference type="ARBA" id="ARBA00008857"/>
    </source>
</evidence>
<sequence>MAVTVKPLSVTECNNAKPKEKEYSLSDGLGLFLLVRATGVKIWRFQYYKPFTKKRTLISLGAFPSVSLKEAREIRDLYRSLLAKNVDPLDYRL</sequence>
<dbReference type="RefSeq" id="WP_241766438.1">
    <property type="nucleotide sequence ID" value="NZ_JDSN01000070.1"/>
</dbReference>
<dbReference type="Proteomes" id="UP000027441">
    <property type="component" value="Unassembled WGS sequence"/>
</dbReference>
<evidence type="ECO:0000256" key="2">
    <source>
        <dbReference type="ARBA" id="ARBA00022908"/>
    </source>
</evidence>
<dbReference type="InterPro" id="IPR038488">
    <property type="entry name" value="Integrase_DNA-bd_sf"/>
</dbReference>
<evidence type="ECO:0000313" key="4">
    <source>
        <dbReference type="EMBL" id="KDB45803.1"/>
    </source>
</evidence>
<feature type="domain" description="Integrase DNA-binding" evidence="3">
    <location>
        <begin position="8"/>
        <end position="92"/>
    </location>
</feature>
<dbReference type="PANTHER" id="PTHR30629:SF6">
    <property type="entry name" value="PROPHAGE INTEGRASE INTA-RELATED"/>
    <property type="match status" value="1"/>
</dbReference>
<protein>
    <recommendedName>
        <fullName evidence="3">Integrase DNA-binding domain-containing protein</fullName>
    </recommendedName>
</protein>
<evidence type="ECO:0000313" key="5">
    <source>
        <dbReference type="Proteomes" id="UP000027441"/>
    </source>
</evidence>
<dbReference type="Pfam" id="PF13356">
    <property type="entry name" value="Arm-DNA-bind_3"/>
    <property type="match status" value="1"/>
</dbReference>
<dbReference type="InterPro" id="IPR050808">
    <property type="entry name" value="Phage_Integrase"/>
</dbReference>